<dbReference type="InterPro" id="IPR010856">
    <property type="entry name" value="Gig2-like"/>
</dbReference>
<feature type="signal peptide" evidence="1">
    <location>
        <begin position="1"/>
        <end position="19"/>
    </location>
</feature>
<sequence>MSPPPWHCILRIFFRNLYSSDLALCCAPRAPKMLRPSVAKIHASTKAVVSTTGPALSRPASAVASAATAPSKPSSSKKEGDISDAFVSLSGAKRDPLPDRFRRLKCDLVRGREARVVDSWTRLLRRLRTENDLIADKGSDVIPQVEFADLEGGCRKLQGEIKKRGALVVRGVIPEAEARAYKEEVEDYVRKNPHTRAFPPNDPQVYELYWSGPQLKARSHPSLLRVQRHLMSSVWHTSAADARISLANPLTYADRLRIRQPGDASFALGPHMDGGSVERWEPGGYGLGGVYDRVLAGDWEGYDPWDASGRVAAVSNLYDGLGACSMFRMWQGWMSMSRAAPGEGTLLVNPLMHMATAYVLLRPFFRAVDPAKEGTALLDEANWAFTGGDDMTSDLQGASPGHGQELTEELHPHLELARTMVHVPEIKPGDFVAWHCDTIHSVDKVHAGSSDSSVLYIPVCPVTDINAEYAARQRAAFRAGTPGPDFPGGEGESRHVGRPSEAALRGWTDGAGRQAFGLERLAAREGALPGEREVVARANAILGF</sequence>
<reference evidence="3 4" key="1">
    <citation type="submission" date="2016-02" db="EMBL/GenBank/DDBJ databases">
        <title>Biosynthesis of antibiotic leucinostatins and their inhibition on Phytophthora in bio-control Purpureocillium lilacinum.</title>
        <authorList>
            <person name="Wang G."/>
            <person name="Liu Z."/>
            <person name="Lin R."/>
            <person name="Li E."/>
            <person name="Mao Z."/>
            <person name="Ling J."/>
            <person name="Yin W."/>
            <person name="Xie B."/>
        </authorList>
    </citation>
    <scope>NUCLEOTIDE SEQUENCE [LARGE SCALE GENOMIC DNA]</scope>
    <source>
        <strain evidence="2">PLBJ-1</strain>
        <strain evidence="3">PLFJ-1</strain>
    </source>
</reference>
<evidence type="ECO:0008006" key="5">
    <source>
        <dbReference type="Google" id="ProtNLM"/>
    </source>
</evidence>
<evidence type="ECO:0000313" key="4">
    <source>
        <dbReference type="Proteomes" id="UP000078340"/>
    </source>
</evidence>
<dbReference type="EMBL" id="LSBH01000010">
    <property type="protein sequence ID" value="OAQ71860.1"/>
    <property type="molecule type" value="Genomic_DNA"/>
</dbReference>
<dbReference type="SUPFAM" id="SSF51197">
    <property type="entry name" value="Clavaminate synthase-like"/>
    <property type="match status" value="1"/>
</dbReference>
<dbReference type="GeneID" id="28884226"/>
<feature type="chain" id="PRO_5010456055" description="DUF1479 domain protein" evidence="1">
    <location>
        <begin position="20"/>
        <end position="544"/>
    </location>
</feature>
<dbReference type="Pfam" id="PF07350">
    <property type="entry name" value="Gig2-like"/>
    <property type="match status" value="1"/>
</dbReference>
<keyword evidence="1" id="KW-0732">Signal</keyword>
<dbReference type="EMBL" id="LSBI01000002">
    <property type="protein sequence ID" value="OAQ92932.1"/>
    <property type="molecule type" value="Genomic_DNA"/>
</dbReference>
<evidence type="ECO:0000256" key="1">
    <source>
        <dbReference type="SAM" id="SignalP"/>
    </source>
</evidence>
<protein>
    <recommendedName>
        <fullName evidence="5">DUF1479 domain protein</fullName>
    </recommendedName>
</protein>
<dbReference type="STRING" id="33203.A0A179HST9"/>
<organism evidence="3 4">
    <name type="scientific">Purpureocillium lilacinum</name>
    <name type="common">Paecilomyces lilacinus</name>
    <dbReference type="NCBI Taxonomy" id="33203"/>
    <lineage>
        <taxon>Eukaryota</taxon>
        <taxon>Fungi</taxon>
        <taxon>Dikarya</taxon>
        <taxon>Ascomycota</taxon>
        <taxon>Pezizomycotina</taxon>
        <taxon>Sordariomycetes</taxon>
        <taxon>Hypocreomycetidae</taxon>
        <taxon>Hypocreales</taxon>
        <taxon>Ophiocordycipitaceae</taxon>
        <taxon>Purpureocillium</taxon>
    </lineage>
</organism>
<comment type="caution">
    <text evidence="3">The sequence shown here is derived from an EMBL/GenBank/DDBJ whole genome shotgun (WGS) entry which is preliminary data.</text>
</comment>
<accession>A0A179HST9</accession>
<dbReference type="KEGG" id="plj:28884226"/>
<name>A0A179HST9_PURLI</name>
<dbReference type="PANTHER" id="PTHR30613:SF1">
    <property type="entry name" value="DUF1479 DOMAIN PROTEIN (AFU_ORTHOLOGUE AFUA_5G09280)"/>
    <property type="match status" value="1"/>
</dbReference>
<evidence type="ECO:0000313" key="2">
    <source>
        <dbReference type="EMBL" id="OAQ71860.1"/>
    </source>
</evidence>
<dbReference type="OMA" id="KLSMAYV"/>
<dbReference type="Proteomes" id="UP000078340">
    <property type="component" value="Unassembled WGS sequence"/>
</dbReference>
<proteinExistence type="predicted"/>
<dbReference type="Proteomes" id="UP000078240">
    <property type="component" value="Unassembled WGS sequence"/>
</dbReference>
<dbReference type="Gene3D" id="2.60.120.330">
    <property type="entry name" value="B-lactam Antibiotic, Isopenicillin N Synthase, Chain"/>
    <property type="match status" value="1"/>
</dbReference>
<dbReference type="InterPro" id="IPR027443">
    <property type="entry name" value="IPNS-like_sf"/>
</dbReference>
<evidence type="ECO:0000313" key="3">
    <source>
        <dbReference type="EMBL" id="OAQ92932.1"/>
    </source>
</evidence>
<gene>
    <name evidence="2" type="ORF">VFPBJ_10639</name>
    <name evidence="3" type="ORF">VFPFJ_02093</name>
</gene>
<dbReference type="PANTHER" id="PTHR30613">
    <property type="entry name" value="UNCHARACTERIZED PROTEIN YBIU-RELATED"/>
    <property type="match status" value="1"/>
</dbReference>
<dbReference type="AlphaFoldDB" id="A0A179HST9"/>